<keyword evidence="2" id="KW-1185">Reference proteome</keyword>
<dbReference type="RefSeq" id="WP_146143995.1">
    <property type="nucleotide sequence ID" value="NZ_JACHBI010000003.1"/>
</dbReference>
<proteinExistence type="predicted"/>
<name>A0A7W9D0M4_9HYPH</name>
<evidence type="ECO:0000313" key="2">
    <source>
        <dbReference type="Proteomes" id="UP000549882"/>
    </source>
</evidence>
<accession>A0A7W9D0M4</accession>
<gene>
    <name evidence="1" type="ORF">GGD50_002035</name>
</gene>
<dbReference type="AlphaFoldDB" id="A0A7W9D0M4"/>
<sequence length="87" mass="9749">MFDSIRHGQGLPVWRRRQAAVAIEKGSAGAADGCDSIRWLWRLKRASLSGGRHALLEENRFAAYSAAGESDFAPLYFDVRAEWLELL</sequence>
<evidence type="ECO:0000313" key="1">
    <source>
        <dbReference type="EMBL" id="MBB5573422.1"/>
    </source>
</evidence>
<dbReference type="Proteomes" id="UP000549882">
    <property type="component" value="Unassembled WGS sequence"/>
</dbReference>
<dbReference type="EMBL" id="JACHBI010000003">
    <property type="protein sequence ID" value="MBB5573422.1"/>
    <property type="molecule type" value="Genomic_DNA"/>
</dbReference>
<protein>
    <submittedName>
        <fullName evidence="1">Uncharacterized protein</fullName>
    </submittedName>
</protein>
<organism evidence="1 2">
    <name type="scientific">Rhizobium paranaense</name>
    <dbReference type="NCBI Taxonomy" id="1650438"/>
    <lineage>
        <taxon>Bacteria</taxon>
        <taxon>Pseudomonadati</taxon>
        <taxon>Pseudomonadota</taxon>
        <taxon>Alphaproteobacteria</taxon>
        <taxon>Hyphomicrobiales</taxon>
        <taxon>Rhizobiaceae</taxon>
        <taxon>Rhizobium/Agrobacterium group</taxon>
        <taxon>Rhizobium</taxon>
    </lineage>
</organism>
<reference evidence="1 2" key="1">
    <citation type="submission" date="2020-08" db="EMBL/GenBank/DDBJ databases">
        <title>Genomic Encyclopedia of Type Strains, Phase IV (KMG-V): Genome sequencing to study the core and pangenomes of soil and plant-associated prokaryotes.</title>
        <authorList>
            <person name="Whitman W."/>
        </authorList>
    </citation>
    <scope>NUCLEOTIDE SEQUENCE [LARGE SCALE GENOMIC DNA]</scope>
    <source>
        <strain evidence="1 2">SEMIA 4064</strain>
    </source>
</reference>
<comment type="caution">
    <text evidence="1">The sequence shown here is derived from an EMBL/GenBank/DDBJ whole genome shotgun (WGS) entry which is preliminary data.</text>
</comment>